<proteinExistence type="inferred from homology"/>
<reference evidence="3 4" key="1">
    <citation type="journal article" date="2016" name="Nat. Commun.">
        <title>Thousands of microbial genomes shed light on interconnected biogeochemical processes in an aquifer system.</title>
        <authorList>
            <person name="Anantharaman K."/>
            <person name="Brown C.T."/>
            <person name="Hug L.A."/>
            <person name="Sharon I."/>
            <person name="Castelle C.J."/>
            <person name="Probst A.J."/>
            <person name="Thomas B.C."/>
            <person name="Singh A."/>
            <person name="Wilkins M.J."/>
            <person name="Karaoz U."/>
            <person name="Brodie E.L."/>
            <person name="Williams K.H."/>
            <person name="Hubbard S.S."/>
            <person name="Banfield J.F."/>
        </authorList>
    </citation>
    <scope>NUCLEOTIDE SEQUENCE [LARGE SCALE GENOMIC DNA]</scope>
</reference>
<dbReference type="AlphaFoldDB" id="A0A1G1W1I8"/>
<evidence type="ECO:0000259" key="2">
    <source>
        <dbReference type="PROSITE" id="PS50164"/>
    </source>
</evidence>
<evidence type="ECO:0000313" key="4">
    <source>
        <dbReference type="Proteomes" id="UP000176299"/>
    </source>
</evidence>
<dbReference type="InterPro" id="IPR000305">
    <property type="entry name" value="GIY-YIG_endonuc"/>
</dbReference>
<dbReference type="SUPFAM" id="SSF82771">
    <property type="entry name" value="GIY-YIG endonuclease"/>
    <property type="match status" value="1"/>
</dbReference>
<dbReference type="PROSITE" id="PS50164">
    <property type="entry name" value="GIY_YIG"/>
    <property type="match status" value="1"/>
</dbReference>
<dbReference type="Proteomes" id="UP000176299">
    <property type="component" value="Unassembled WGS sequence"/>
</dbReference>
<comment type="caution">
    <text evidence="3">The sequence shown here is derived from an EMBL/GenBank/DDBJ whole genome shotgun (WGS) entry which is preliminary data.</text>
</comment>
<protein>
    <recommendedName>
        <fullName evidence="2">GIY-YIG domain-containing protein</fullName>
    </recommendedName>
</protein>
<dbReference type="PANTHER" id="PTHR34477:SF1">
    <property type="entry name" value="UPF0213 PROTEIN YHBQ"/>
    <property type="match status" value="1"/>
</dbReference>
<dbReference type="PANTHER" id="PTHR34477">
    <property type="entry name" value="UPF0213 PROTEIN YHBQ"/>
    <property type="match status" value="1"/>
</dbReference>
<dbReference type="SMART" id="SM00465">
    <property type="entry name" value="GIYc"/>
    <property type="match status" value="1"/>
</dbReference>
<organism evidence="3 4">
    <name type="scientific">Candidatus Woykebacteria bacterium GWA1_44_8</name>
    <dbReference type="NCBI Taxonomy" id="1802591"/>
    <lineage>
        <taxon>Bacteria</taxon>
        <taxon>Candidatus Woykeibacteriota</taxon>
    </lineage>
</organism>
<evidence type="ECO:0000256" key="1">
    <source>
        <dbReference type="ARBA" id="ARBA00007435"/>
    </source>
</evidence>
<dbReference type="InterPro" id="IPR050190">
    <property type="entry name" value="UPF0213_domain"/>
</dbReference>
<dbReference type="Pfam" id="PF01541">
    <property type="entry name" value="GIY-YIG"/>
    <property type="match status" value="1"/>
</dbReference>
<dbReference type="InterPro" id="IPR035901">
    <property type="entry name" value="GIY-YIG_endonuc_sf"/>
</dbReference>
<name>A0A1G1W1I8_9BACT</name>
<comment type="similarity">
    <text evidence="1">Belongs to the UPF0213 family.</text>
</comment>
<evidence type="ECO:0000313" key="3">
    <source>
        <dbReference type="EMBL" id="OGY21501.1"/>
    </source>
</evidence>
<dbReference type="EMBL" id="MHCN01000013">
    <property type="protein sequence ID" value="OGY21501.1"/>
    <property type="molecule type" value="Genomic_DNA"/>
</dbReference>
<accession>A0A1G1W1I8</accession>
<sequence>MVGYFTYIILTSNGKYYTGHTNNLRNRLDRHLKQLGAKFTAQNKPGKIVWSQRFLTETEAVRREKQIKGWTREKKEKLITRVWE</sequence>
<dbReference type="CDD" id="cd10456">
    <property type="entry name" value="GIY-YIG_UPF0213"/>
    <property type="match status" value="1"/>
</dbReference>
<feature type="domain" description="GIY-YIG" evidence="2">
    <location>
        <begin position="2"/>
        <end position="77"/>
    </location>
</feature>
<gene>
    <name evidence="3" type="ORF">A2113_01975</name>
</gene>
<dbReference type="Gene3D" id="3.40.1440.10">
    <property type="entry name" value="GIY-YIG endonuclease"/>
    <property type="match status" value="1"/>
</dbReference>